<dbReference type="Pfam" id="PF00347">
    <property type="entry name" value="Ribosomal_L6"/>
    <property type="match status" value="2"/>
</dbReference>
<dbReference type="FunFam" id="3.90.930.12:FF:000001">
    <property type="entry name" value="50S ribosomal protein L6"/>
    <property type="match status" value="1"/>
</dbReference>
<dbReference type="Gene3D" id="3.90.930.12">
    <property type="entry name" value="Ribosomal protein L6, alpha-beta domain"/>
    <property type="match status" value="2"/>
</dbReference>
<dbReference type="PANTHER" id="PTHR11655:SF14">
    <property type="entry name" value="LARGE RIBOSOMAL SUBUNIT PROTEIN UL6M"/>
    <property type="match status" value="1"/>
</dbReference>
<keyword evidence="3 4" id="KW-0687">Ribonucleoprotein</keyword>
<dbReference type="HAMAP" id="MF_01365_B">
    <property type="entry name" value="Ribosomal_uL6_B"/>
    <property type="match status" value="1"/>
</dbReference>
<dbReference type="GO" id="GO:0003735">
    <property type="term" value="F:structural constituent of ribosome"/>
    <property type="evidence" value="ECO:0007669"/>
    <property type="project" value="UniProtKB-UniRule"/>
</dbReference>
<evidence type="ECO:0000256" key="4">
    <source>
        <dbReference type="HAMAP-Rule" id="MF_01365"/>
    </source>
</evidence>
<comment type="subunit">
    <text evidence="4">Part of the 50S ribosomal subunit.</text>
</comment>
<evidence type="ECO:0000259" key="7">
    <source>
        <dbReference type="Pfam" id="PF00347"/>
    </source>
</evidence>
<evidence type="ECO:0000256" key="5">
    <source>
        <dbReference type="RuleBase" id="RU003869"/>
    </source>
</evidence>
<evidence type="ECO:0000256" key="2">
    <source>
        <dbReference type="ARBA" id="ARBA00022980"/>
    </source>
</evidence>
<reference evidence="9" key="1">
    <citation type="submission" date="2017-09" db="EMBL/GenBank/DDBJ databases">
        <title>Depth-based differentiation of microbial function through sediment-hosted aquifers and enrichment of novel symbionts in the deep terrestrial subsurface.</title>
        <authorList>
            <person name="Probst A.J."/>
            <person name="Ladd B."/>
            <person name="Jarett J.K."/>
            <person name="Geller-Mcgrath D.E."/>
            <person name="Sieber C.M.K."/>
            <person name="Emerson J.B."/>
            <person name="Anantharaman K."/>
            <person name="Thomas B.C."/>
            <person name="Malmstrom R."/>
            <person name="Stieglmeier M."/>
            <person name="Klingl A."/>
            <person name="Woyke T."/>
            <person name="Ryan C.M."/>
            <person name="Banfield J.F."/>
        </authorList>
    </citation>
    <scope>NUCLEOTIDE SEQUENCE [LARGE SCALE GENOMIC DNA]</scope>
</reference>
<dbReference type="NCBIfam" id="TIGR03654">
    <property type="entry name" value="L6_bact"/>
    <property type="match status" value="1"/>
</dbReference>
<feature type="domain" description="Large ribosomal subunit protein uL6 alpha-beta" evidence="7">
    <location>
        <begin position="11"/>
        <end position="82"/>
    </location>
</feature>
<proteinExistence type="inferred from homology"/>
<organism evidence="8 9">
    <name type="scientific">Candidatus Harrisonbacteria bacterium CG10_big_fil_rev_8_21_14_0_10_38_8</name>
    <dbReference type="NCBI Taxonomy" id="1974582"/>
    <lineage>
        <taxon>Bacteria</taxon>
        <taxon>Candidatus Harrisoniibacteriota</taxon>
    </lineage>
</organism>
<dbReference type="PANTHER" id="PTHR11655">
    <property type="entry name" value="60S/50S RIBOSOMAL PROTEIN L6/L9"/>
    <property type="match status" value="1"/>
</dbReference>
<dbReference type="PRINTS" id="PR00059">
    <property type="entry name" value="RIBOSOMALL6"/>
</dbReference>
<dbReference type="InterPro" id="IPR000702">
    <property type="entry name" value="Ribosomal_uL6-like"/>
</dbReference>
<name>A0A2M6WK71_9BACT</name>
<dbReference type="GO" id="GO:0019843">
    <property type="term" value="F:rRNA binding"/>
    <property type="evidence" value="ECO:0007669"/>
    <property type="project" value="UniProtKB-UniRule"/>
</dbReference>
<dbReference type="InterPro" id="IPR036789">
    <property type="entry name" value="Ribosomal_uL6-like_a/b-dom_sf"/>
</dbReference>
<comment type="caution">
    <text evidence="8">The sequence shown here is derived from an EMBL/GenBank/DDBJ whole genome shotgun (WGS) entry which is preliminary data.</text>
</comment>
<dbReference type="PIRSF" id="PIRSF002162">
    <property type="entry name" value="Ribosomal_L6"/>
    <property type="match status" value="1"/>
</dbReference>
<comment type="similarity">
    <text evidence="1 4 5">Belongs to the universal ribosomal protein uL6 family.</text>
</comment>
<keyword evidence="4 6" id="KW-0699">rRNA-binding</keyword>
<dbReference type="InterPro" id="IPR019906">
    <property type="entry name" value="Ribosomal_uL6_bac-type"/>
</dbReference>
<gene>
    <name evidence="4" type="primary">rplF</name>
    <name evidence="8" type="ORF">COU06_01300</name>
</gene>
<dbReference type="AlphaFoldDB" id="A0A2M6WK71"/>
<dbReference type="Proteomes" id="UP000229112">
    <property type="component" value="Unassembled WGS sequence"/>
</dbReference>
<comment type="function">
    <text evidence="4 6">This protein binds to the 23S rRNA, and is important in its secondary structure. It is located near the subunit interface in the base of the L7/L12 stalk, and near the tRNA binding site of the peptidyltransferase center.</text>
</comment>
<accession>A0A2M6WK71</accession>
<dbReference type="SUPFAM" id="SSF56053">
    <property type="entry name" value="Ribosomal protein L6"/>
    <property type="match status" value="2"/>
</dbReference>
<dbReference type="InterPro" id="IPR020040">
    <property type="entry name" value="Ribosomal_uL6_a/b-dom"/>
</dbReference>
<dbReference type="EMBL" id="PFAY01000010">
    <property type="protein sequence ID" value="PIT93169.1"/>
    <property type="molecule type" value="Genomic_DNA"/>
</dbReference>
<evidence type="ECO:0000256" key="1">
    <source>
        <dbReference type="ARBA" id="ARBA00009356"/>
    </source>
</evidence>
<dbReference type="GO" id="GO:0002181">
    <property type="term" value="P:cytoplasmic translation"/>
    <property type="evidence" value="ECO:0007669"/>
    <property type="project" value="TreeGrafter"/>
</dbReference>
<protein>
    <recommendedName>
        <fullName evidence="4">Large ribosomal subunit protein uL6</fullName>
    </recommendedName>
</protein>
<evidence type="ECO:0000313" key="8">
    <source>
        <dbReference type="EMBL" id="PIT93169.1"/>
    </source>
</evidence>
<dbReference type="GO" id="GO:0022625">
    <property type="term" value="C:cytosolic large ribosomal subunit"/>
    <property type="evidence" value="ECO:0007669"/>
    <property type="project" value="UniProtKB-UniRule"/>
</dbReference>
<keyword evidence="4 6" id="KW-0694">RNA-binding</keyword>
<keyword evidence="2 4" id="KW-0689">Ribosomal protein</keyword>
<evidence type="ECO:0000256" key="3">
    <source>
        <dbReference type="ARBA" id="ARBA00023274"/>
    </source>
</evidence>
<evidence type="ECO:0000256" key="6">
    <source>
        <dbReference type="RuleBase" id="RU003870"/>
    </source>
</evidence>
<feature type="domain" description="Large ribosomal subunit protein uL6 alpha-beta" evidence="7">
    <location>
        <begin position="91"/>
        <end position="164"/>
    </location>
</feature>
<evidence type="ECO:0000313" key="9">
    <source>
        <dbReference type="Proteomes" id="UP000229112"/>
    </source>
</evidence>
<sequence>MSKIGKQPIEIPEGVTVENKNGIISVTGKNGTNSVPALKGVDIKIENNIITLTLRNKDKQSRANWGTQASLIANAVTGVTQGFKKDLEIQGVGFKARMEGKTLVMDMGFSHNIKYETPEGVEISTPDQLKISVTGKDAQQVGQVAAEIRKYKKPEPYQGKGIRYAGEQVRIKASKKVA</sequence>